<keyword evidence="7" id="KW-1185">Reference proteome</keyword>
<dbReference type="OrthoDB" id="9989112at2759"/>
<keyword evidence="1" id="KW-0547">Nucleotide-binding</keyword>
<reference evidence="6" key="1">
    <citation type="submission" date="2020-11" db="EMBL/GenBank/DDBJ databases">
        <authorList>
            <person name="Tran Van P."/>
        </authorList>
    </citation>
    <scope>NUCLEOTIDE SEQUENCE</scope>
</reference>
<dbReference type="SMART" id="SM00175">
    <property type="entry name" value="RAB"/>
    <property type="match status" value="1"/>
</dbReference>
<proteinExistence type="predicted"/>
<dbReference type="AlphaFoldDB" id="A0A7R9G9R2"/>
<evidence type="ECO:0000256" key="1">
    <source>
        <dbReference type="ARBA" id="ARBA00022741"/>
    </source>
</evidence>
<dbReference type="GO" id="GO:0003924">
    <property type="term" value="F:GTPase activity"/>
    <property type="evidence" value="ECO:0007669"/>
    <property type="project" value="InterPro"/>
</dbReference>
<dbReference type="Pfam" id="PF13499">
    <property type="entry name" value="EF-hand_7"/>
    <property type="match status" value="1"/>
</dbReference>
<evidence type="ECO:0000259" key="5">
    <source>
        <dbReference type="PROSITE" id="PS50222"/>
    </source>
</evidence>
<feature type="coiled-coil region" evidence="4">
    <location>
        <begin position="222"/>
        <end position="350"/>
    </location>
</feature>
<dbReference type="SMART" id="SM00173">
    <property type="entry name" value="RAS"/>
    <property type="match status" value="1"/>
</dbReference>
<protein>
    <recommendedName>
        <fullName evidence="5">EF-hand domain-containing protein</fullName>
    </recommendedName>
</protein>
<dbReference type="CDD" id="cd00154">
    <property type="entry name" value="Rab"/>
    <property type="match status" value="1"/>
</dbReference>
<organism evidence="6">
    <name type="scientific">Notodromas monacha</name>
    <dbReference type="NCBI Taxonomy" id="399045"/>
    <lineage>
        <taxon>Eukaryota</taxon>
        <taxon>Metazoa</taxon>
        <taxon>Ecdysozoa</taxon>
        <taxon>Arthropoda</taxon>
        <taxon>Crustacea</taxon>
        <taxon>Oligostraca</taxon>
        <taxon>Ostracoda</taxon>
        <taxon>Podocopa</taxon>
        <taxon>Podocopida</taxon>
        <taxon>Cypridocopina</taxon>
        <taxon>Cypridoidea</taxon>
        <taxon>Cyprididae</taxon>
        <taxon>Notodromas</taxon>
    </lineage>
</organism>
<dbReference type="FunFam" id="3.40.50.300:FF:001447">
    <property type="entry name" value="Ras-related protein Rab-1B"/>
    <property type="match status" value="1"/>
</dbReference>
<dbReference type="EMBL" id="OA882094">
    <property type="protein sequence ID" value="CAD7272727.1"/>
    <property type="molecule type" value="Genomic_DNA"/>
</dbReference>
<dbReference type="InterPro" id="IPR011992">
    <property type="entry name" value="EF-hand-dom_pair"/>
</dbReference>
<sequence>MFDKNWLREVFDACDVAKRGFVTPDQFEAVARDQFGVDSADIPVLFGTLDKDGDGKISFHDFAAGFGEYLQSRGLRRPSVASRRLSTSVEELSWLPMTSPSSKDTQNLLSTTEDEKKYLSCPEKLNEMERTHDWPGALREESWGDEAASVPELFSKLMADVMTLQEENSRLEGLYSRSTRGLHAGFARDPNGGDVRHYPVYTHSDLMELEPQSFDALMYREKEFLRARMQNFEEDMEAAMAEAETKAAAKVKLELKQEKKELEKKMETEKNKLQAHFHLYSKIDAWLKDEEKERRMIVEQTRQDLKSVQQENQGLRESLIEAQGNIAILHAQLARVRSCYEDKCREYEENNPKQRLSKPLHGLNVKLPFEVTRVSYGREGSNSLRSKRKFRLSLRTKDNANSEGSSCCSSCHELYTPRKFGHLTDEPALRGMISNSPSFRLDRFMNDLDSGRSTLRDFTEVDSEPPSILIAEADDDISTPSDCSLEEKVNPLPRPASRTLVKPLSLELAAAQYEDESIPYEPQLPKPTEIKNTYKVVLCGDSAVGKTSFINALCDGHFSLNLPTTLGQEKFRSITKTYFRRADGVILMYDVTMERSFLDIRKWLQDIEAGAGEGVPIILCGNKVEMRDSSDLRSKSVSFRDGSRLALEIGCIFIETSAKAGTNLEETLVSLCREMGARSIEEKRWRPVKMIHEPEEKKSSSCCISKKR</sequence>
<dbReference type="PROSITE" id="PS00018">
    <property type="entry name" value="EF_HAND_1"/>
    <property type="match status" value="1"/>
</dbReference>
<dbReference type="InterPro" id="IPR027417">
    <property type="entry name" value="P-loop_NTPase"/>
</dbReference>
<evidence type="ECO:0000313" key="6">
    <source>
        <dbReference type="EMBL" id="CAD7272727.1"/>
    </source>
</evidence>
<dbReference type="Pfam" id="PF00071">
    <property type="entry name" value="Ras"/>
    <property type="match status" value="1"/>
</dbReference>
<dbReference type="PROSITE" id="PS51421">
    <property type="entry name" value="RAS"/>
    <property type="match status" value="1"/>
</dbReference>
<dbReference type="Gene3D" id="1.10.238.10">
    <property type="entry name" value="EF-hand"/>
    <property type="match status" value="1"/>
</dbReference>
<dbReference type="Proteomes" id="UP000678499">
    <property type="component" value="Unassembled WGS sequence"/>
</dbReference>
<dbReference type="PRINTS" id="PR00449">
    <property type="entry name" value="RASTRNSFRMNG"/>
</dbReference>
<dbReference type="InterPro" id="IPR001806">
    <property type="entry name" value="Small_GTPase"/>
</dbReference>
<feature type="domain" description="EF-hand" evidence="5">
    <location>
        <begin position="37"/>
        <end position="72"/>
    </location>
</feature>
<dbReference type="InterPro" id="IPR018247">
    <property type="entry name" value="EF_Hand_1_Ca_BS"/>
</dbReference>
<evidence type="ECO:0000256" key="2">
    <source>
        <dbReference type="ARBA" id="ARBA00022837"/>
    </source>
</evidence>
<dbReference type="PROSITE" id="PS50222">
    <property type="entry name" value="EF_HAND_2"/>
    <property type="match status" value="1"/>
</dbReference>
<dbReference type="GO" id="GO:0005525">
    <property type="term" value="F:GTP binding"/>
    <property type="evidence" value="ECO:0007669"/>
    <property type="project" value="UniProtKB-KW"/>
</dbReference>
<dbReference type="SMART" id="SM00054">
    <property type="entry name" value="EFh"/>
    <property type="match status" value="2"/>
</dbReference>
<keyword evidence="2" id="KW-0106">Calcium</keyword>
<gene>
    <name evidence="6" type="ORF">NMOB1V02_LOCUS649</name>
</gene>
<dbReference type="SUPFAM" id="SSF52540">
    <property type="entry name" value="P-loop containing nucleoside triphosphate hydrolases"/>
    <property type="match status" value="1"/>
</dbReference>
<dbReference type="PANTHER" id="PTHR47977">
    <property type="entry name" value="RAS-RELATED PROTEIN RAB"/>
    <property type="match status" value="1"/>
</dbReference>
<keyword evidence="3" id="KW-0342">GTP-binding</keyword>
<dbReference type="InterPro" id="IPR002048">
    <property type="entry name" value="EF_hand_dom"/>
</dbReference>
<evidence type="ECO:0000256" key="3">
    <source>
        <dbReference type="ARBA" id="ARBA00023134"/>
    </source>
</evidence>
<evidence type="ECO:0000256" key="4">
    <source>
        <dbReference type="SAM" id="Coils"/>
    </source>
</evidence>
<dbReference type="EMBL" id="CAJPEX010000057">
    <property type="protein sequence ID" value="CAG0912879.1"/>
    <property type="molecule type" value="Genomic_DNA"/>
</dbReference>
<keyword evidence="4" id="KW-0175">Coiled coil</keyword>
<dbReference type="GO" id="GO:0005509">
    <property type="term" value="F:calcium ion binding"/>
    <property type="evidence" value="ECO:0007669"/>
    <property type="project" value="InterPro"/>
</dbReference>
<dbReference type="SUPFAM" id="SSF47473">
    <property type="entry name" value="EF-hand"/>
    <property type="match status" value="1"/>
</dbReference>
<evidence type="ECO:0000313" key="7">
    <source>
        <dbReference type="Proteomes" id="UP000678499"/>
    </source>
</evidence>
<dbReference type="PROSITE" id="PS51419">
    <property type="entry name" value="RAB"/>
    <property type="match status" value="1"/>
</dbReference>
<dbReference type="Gene3D" id="3.40.50.300">
    <property type="entry name" value="P-loop containing nucleotide triphosphate hydrolases"/>
    <property type="match status" value="1"/>
</dbReference>
<dbReference type="InterPro" id="IPR050227">
    <property type="entry name" value="Rab"/>
</dbReference>
<name>A0A7R9G9R2_9CRUS</name>
<accession>A0A7R9G9R2</accession>
<dbReference type="SMART" id="SM00174">
    <property type="entry name" value="RHO"/>
    <property type="match status" value="1"/>
</dbReference>